<reference evidence="2 3" key="1">
    <citation type="journal article" date="2023" name="Int. J. Syst. Evol. Microbiol.">
        <title>Methylocystis iwaonis sp. nov., a type II methane-oxidizing bacterium from surface soil of a rice paddy field in Japan, and emended description of the genus Methylocystis (ex Whittenbury et al. 1970) Bowman et al. 1993.</title>
        <authorList>
            <person name="Kaise H."/>
            <person name="Sawadogo J.B."/>
            <person name="Alam M.S."/>
            <person name="Ueno C."/>
            <person name="Dianou D."/>
            <person name="Shinjo R."/>
            <person name="Asakawa S."/>
        </authorList>
    </citation>
    <scope>NUCLEOTIDE SEQUENCE [LARGE SCALE GENOMIC DNA]</scope>
    <source>
        <strain evidence="2 3">SS37A-Re</strain>
    </source>
</reference>
<dbReference type="SUPFAM" id="SSF51206">
    <property type="entry name" value="cAMP-binding domain-like"/>
    <property type="match status" value="1"/>
</dbReference>
<sequence length="149" mass="16545">MAPDDDIDNLTRIPLFAIFEGSALRKLALSSETRLFRSGDTLFRRGEESDGGYILAMGSVGLLPYDDARPPSHILRPWALIGETALVAPSRRSVTARAMEPTTALKIGRAMFHQILEQYPSTAARTRDFFRDRLVNFTRQAMTGLSASE</sequence>
<gene>
    <name evidence="2" type="ORF">SS37A_25300</name>
</gene>
<dbReference type="InterPro" id="IPR050818">
    <property type="entry name" value="KCNH_animal-type"/>
</dbReference>
<dbReference type="Gene3D" id="2.60.120.10">
    <property type="entry name" value="Jelly Rolls"/>
    <property type="match status" value="1"/>
</dbReference>
<dbReference type="PANTHER" id="PTHR10217">
    <property type="entry name" value="VOLTAGE AND LIGAND GATED POTASSIUM CHANNEL"/>
    <property type="match status" value="1"/>
</dbReference>
<dbReference type="PROSITE" id="PS50042">
    <property type="entry name" value="CNMP_BINDING_3"/>
    <property type="match status" value="1"/>
</dbReference>
<feature type="domain" description="Cyclic nucleotide-binding" evidence="1">
    <location>
        <begin position="15"/>
        <end position="116"/>
    </location>
</feature>
<dbReference type="EMBL" id="AP027142">
    <property type="protein sequence ID" value="BDV35001.1"/>
    <property type="molecule type" value="Genomic_DNA"/>
</dbReference>
<evidence type="ECO:0000313" key="2">
    <source>
        <dbReference type="EMBL" id="BDV35001.1"/>
    </source>
</evidence>
<evidence type="ECO:0000259" key="1">
    <source>
        <dbReference type="PROSITE" id="PS50042"/>
    </source>
</evidence>
<dbReference type="CDD" id="cd00038">
    <property type="entry name" value="CAP_ED"/>
    <property type="match status" value="1"/>
</dbReference>
<evidence type="ECO:0000313" key="3">
    <source>
        <dbReference type="Proteomes" id="UP001317629"/>
    </source>
</evidence>
<organism evidence="2 3">
    <name type="scientific">Methylocystis iwaonis</name>
    <dbReference type="NCBI Taxonomy" id="2885079"/>
    <lineage>
        <taxon>Bacteria</taxon>
        <taxon>Pseudomonadati</taxon>
        <taxon>Pseudomonadota</taxon>
        <taxon>Alphaproteobacteria</taxon>
        <taxon>Hyphomicrobiales</taxon>
        <taxon>Methylocystaceae</taxon>
        <taxon>Methylocystis</taxon>
    </lineage>
</organism>
<keyword evidence="3" id="KW-1185">Reference proteome</keyword>
<name>A0ABM8EAS3_9HYPH</name>
<dbReference type="Pfam" id="PF00027">
    <property type="entry name" value="cNMP_binding"/>
    <property type="match status" value="1"/>
</dbReference>
<dbReference type="Proteomes" id="UP001317629">
    <property type="component" value="Chromosome"/>
</dbReference>
<dbReference type="InterPro" id="IPR014710">
    <property type="entry name" value="RmlC-like_jellyroll"/>
</dbReference>
<accession>A0ABM8EAS3</accession>
<dbReference type="InterPro" id="IPR018490">
    <property type="entry name" value="cNMP-bd_dom_sf"/>
</dbReference>
<dbReference type="InterPro" id="IPR000595">
    <property type="entry name" value="cNMP-bd_dom"/>
</dbReference>
<proteinExistence type="predicted"/>
<dbReference type="PANTHER" id="PTHR10217:SF435">
    <property type="entry name" value="POTASSIUM VOLTAGE-GATED CHANNEL PROTEIN EAG"/>
    <property type="match status" value="1"/>
</dbReference>
<protein>
    <submittedName>
        <fullName evidence="2">Cyclic nucleotide-binding protein</fullName>
    </submittedName>
</protein>
<dbReference type="SMART" id="SM00100">
    <property type="entry name" value="cNMP"/>
    <property type="match status" value="1"/>
</dbReference>
<dbReference type="RefSeq" id="WP_281928308.1">
    <property type="nucleotide sequence ID" value="NZ_AP027142.1"/>
</dbReference>